<accession>A0A6N9UJE9</accession>
<organism evidence="1 2">
    <name type="scientific">Streptomyces coelicoflavus</name>
    <dbReference type="NCBI Taxonomy" id="285562"/>
    <lineage>
        <taxon>Bacteria</taxon>
        <taxon>Bacillati</taxon>
        <taxon>Actinomycetota</taxon>
        <taxon>Actinomycetes</taxon>
        <taxon>Kitasatosporales</taxon>
        <taxon>Streptomycetaceae</taxon>
        <taxon>Streptomyces</taxon>
    </lineage>
</organism>
<name>A0A6N9UJE9_9ACTN</name>
<evidence type="ECO:0000313" key="2">
    <source>
        <dbReference type="Proteomes" id="UP000469545"/>
    </source>
</evidence>
<sequence length="112" mass="12651">MFKGYMATVTLREDRVDFKRSLVARLGGNRSSTVLLGDVLKIPRREPTRQVNGHIHLLTAQDDGLLRAASMSPEKTVAGNPRAIMFTWQQRQGHADFFAAVEQAWQRCDPSR</sequence>
<proteinExistence type="predicted"/>
<reference evidence="1 2" key="1">
    <citation type="submission" date="2020-01" db="EMBL/GenBank/DDBJ databases">
        <title>Insect and environment-associated Actinomycetes.</title>
        <authorList>
            <person name="Currrie C."/>
            <person name="Chevrette M."/>
            <person name="Carlson C."/>
            <person name="Stubbendieck R."/>
            <person name="Wendt-Pienkowski E."/>
        </authorList>
    </citation>
    <scope>NUCLEOTIDE SEQUENCE [LARGE SCALE GENOMIC DNA]</scope>
    <source>
        <strain evidence="1 2">SID14172</strain>
    </source>
</reference>
<comment type="caution">
    <text evidence="1">The sequence shown here is derived from an EMBL/GenBank/DDBJ whole genome shotgun (WGS) entry which is preliminary data.</text>
</comment>
<evidence type="ECO:0000313" key="1">
    <source>
        <dbReference type="EMBL" id="NEB16719.1"/>
    </source>
</evidence>
<gene>
    <name evidence="1" type="ORF">G3I46_09325</name>
</gene>
<dbReference type="EMBL" id="JAAGMB010000202">
    <property type="protein sequence ID" value="NEB16719.1"/>
    <property type="molecule type" value="Genomic_DNA"/>
</dbReference>
<dbReference type="Proteomes" id="UP000469545">
    <property type="component" value="Unassembled WGS sequence"/>
</dbReference>
<protein>
    <submittedName>
        <fullName evidence="1">Uncharacterized protein</fullName>
    </submittedName>
</protein>
<dbReference type="AlphaFoldDB" id="A0A6N9UJE9"/>
<keyword evidence="2" id="KW-1185">Reference proteome</keyword>